<dbReference type="EMBL" id="QZAR01000231">
    <property type="protein sequence ID" value="THW84286.1"/>
    <property type="molecule type" value="Genomic_DNA"/>
</dbReference>
<evidence type="ECO:0000313" key="2">
    <source>
        <dbReference type="Proteomes" id="UP000304928"/>
    </source>
</evidence>
<dbReference type="PANTHER" id="PTHR14187:SF82">
    <property type="entry name" value="FAMILY CHAPERONE, PUTATIVE (AFU_ORTHOLOGUE AFUA_7G08575)-RELATED"/>
    <property type="match status" value="1"/>
</dbReference>
<dbReference type="Proteomes" id="UP000304928">
    <property type="component" value="Unassembled WGS sequence"/>
</dbReference>
<protein>
    <submittedName>
        <fullName evidence="1">Uncharacterized protein</fullName>
    </submittedName>
</protein>
<comment type="caution">
    <text evidence="1">The sequence shown here is derived from an EMBL/GenBank/DDBJ whole genome shotgun (WGS) entry which is preliminary data.</text>
</comment>
<organism evidence="1 2">
    <name type="scientific">Aureobasidium pullulans</name>
    <name type="common">Black yeast</name>
    <name type="synonym">Pullularia pullulans</name>
    <dbReference type="NCBI Taxonomy" id="5580"/>
    <lineage>
        <taxon>Eukaryota</taxon>
        <taxon>Fungi</taxon>
        <taxon>Dikarya</taxon>
        <taxon>Ascomycota</taxon>
        <taxon>Pezizomycotina</taxon>
        <taxon>Dothideomycetes</taxon>
        <taxon>Dothideomycetidae</taxon>
        <taxon>Dothideales</taxon>
        <taxon>Saccotheciaceae</taxon>
        <taxon>Aureobasidium</taxon>
    </lineage>
</organism>
<accession>A0A4S9AWU6</accession>
<dbReference type="AlphaFoldDB" id="A0A4S9AWU6"/>
<gene>
    <name evidence="1" type="ORF">D6D15_08970</name>
</gene>
<reference evidence="1 2" key="1">
    <citation type="submission" date="2018-10" db="EMBL/GenBank/DDBJ databases">
        <title>Fifty Aureobasidium pullulans genomes reveal a recombining polyextremotolerant generalist.</title>
        <authorList>
            <person name="Gostincar C."/>
            <person name="Turk M."/>
            <person name="Zajc J."/>
            <person name="Gunde-Cimerman N."/>
        </authorList>
    </citation>
    <scope>NUCLEOTIDE SEQUENCE [LARGE SCALE GENOMIC DNA]</scope>
    <source>
        <strain evidence="1 2">EXF-10507</strain>
    </source>
</reference>
<proteinExistence type="predicted"/>
<sequence length="203" mass="23265">MRITEHSLSQFESKFVVLQPANAWTAVVRGAVLSSLEGKMVYSRKARRHYGIKVSSTYDDNIHSEQNKYWDVHEEEFKATNQISWHVKRGDDLPTETPVLLGFYRTWNFHDTVPEYTNTSIIVSDAIEAPDEYEHDTDTRVLCKLKVNLGSVERKHFREHINSTGIRYRSLTYKIGLSVRSGAIIFDLRVGGVVLGSVKADFE</sequence>
<name>A0A4S9AWU6_AURPU</name>
<evidence type="ECO:0000313" key="1">
    <source>
        <dbReference type="EMBL" id="THW84286.1"/>
    </source>
</evidence>
<dbReference type="PANTHER" id="PTHR14187">
    <property type="entry name" value="ALPHA KINASE/ELONGATION FACTOR 2 KINASE"/>
    <property type="match status" value="1"/>
</dbReference>